<dbReference type="InterPro" id="IPR004449">
    <property type="entry name" value="SixA"/>
</dbReference>
<dbReference type="InterPro" id="IPR050275">
    <property type="entry name" value="PGM_Phosphatase"/>
</dbReference>
<dbReference type="Proteomes" id="UP000000787">
    <property type="component" value="Chromosome"/>
</dbReference>
<dbReference type="PANTHER" id="PTHR48100:SF1">
    <property type="entry name" value="HISTIDINE PHOSPHATASE FAMILY PROTEIN-RELATED"/>
    <property type="match status" value="1"/>
</dbReference>
<dbReference type="SUPFAM" id="SSF53254">
    <property type="entry name" value="Phosphoglycerate mutase-like"/>
    <property type="match status" value="1"/>
</dbReference>
<dbReference type="AlphaFoldDB" id="A9AY43"/>
<proteinExistence type="predicted"/>
<dbReference type="GO" id="GO:0101006">
    <property type="term" value="F:protein histidine phosphatase activity"/>
    <property type="evidence" value="ECO:0007669"/>
    <property type="project" value="InterPro"/>
</dbReference>
<dbReference type="STRING" id="316274.Haur_4293"/>
<dbReference type="InterPro" id="IPR013078">
    <property type="entry name" value="His_Pase_superF_clade-1"/>
</dbReference>
<gene>
    <name evidence="1" type="ordered locus">Haur_4293</name>
</gene>
<dbReference type="InParanoid" id="A9AY43"/>
<protein>
    <submittedName>
        <fullName evidence="1">Phosphohistidine phosphatase, SixA</fullName>
    </submittedName>
</protein>
<evidence type="ECO:0000313" key="1">
    <source>
        <dbReference type="EMBL" id="ABX06925.1"/>
    </source>
</evidence>
<accession>A9AY43</accession>
<dbReference type="eggNOG" id="COG2062">
    <property type="taxonomic scope" value="Bacteria"/>
</dbReference>
<dbReference type="InterPro" id="IPR029033">
    <property type="entry name" value="His_PPase_superfam"/>
</dbReference>
<evidence type="ECO:0000313" key="2">
    <source>
        <dbReference type="Proteomes" id="UP000000787"/>
    </source>
</evidence>
<dbReference type="EMBL" id="CP000875">
    <property type="protein sequence ID" value="ABX06925.1"/>
    <property type="molecule type" value="Genomic_DNA"/>
</dbReference>
<dbReference type="PANTHER" id="PTHR48100">
    <property type="entry name" value="BROAD-SPECIFICITY PHOSPHATASE YOR283W-RELATED"/>
    <property type="match status" value="1"/>
</dbReference>
<dbReference type="Pfam" id="PF00300">
    <property type="entry name" value="His_Phos_1"/>
    <property type="match status" value="1"/>
</dbReference>
<name>A9AY43_HERA2</name>
<dbReference type="HOGENOM" id="CLU_084603_3_1_0"/>
<sequence>MILYFVRHGIAEDWAESGLDQDRRLTERGRKRIRQCAQALRLLEIKPQIILSSPYPRAAETALIIAEALGTDPPVLKEQLQPDGANSHLLTECLNPDWNEVMIVGHQPNLSEYVAHLAGYGTNLIFKKGTVCRVELQGEHGQVSWLLPPKVLIALAEARQAKPAKPAKH</sequence>
<dbReference type="SMART" id="SM00855">
    <property type="entry name" value="PGAM"/>
    <property type="match status" value="1"/>
</dbReference>
<dbReference type="BioCyc" id="HAUR316274:GHYA-4345-MONOMER"/>
<dbReference type="Gene3D" id="3.40.50.1240">
    <property type="entry name" value="Phosphoglycerate mutase-like"/>
    <property type="match status" value="1"/>
</dbReference>
<dbReference type="GO" id="GO:0005737">
    <property type="term" value="C:cytoplasm"/>
    <property type="evidence" value="ECO:0007669"/>
    <property type="project" value="InterPro"/>
</dbReference>
<keyword evidence="2" id="KW-1185">Reference proteome</keyword>
<organism evidence="1 2">
    <name type="scientific">Herpetosiphon aurantiacus (strain ATCC 23779 / DSM 785 / 114-95)</name>
    <dbReference type="NCBI Taxonomy" id="316274"/>
    <lineage>
        <taxon>Bacteria</taxon>
        <taxon>Bacillati</taxon>
        <taxon>Chloroflexota</taxon>
        <taxon>Chloroflexia</taxon>
        <taxon>Herpetosiphonales</taxon>
        <taxon>Herpetosiphonaceae</taxon>
        <taxon>Herpetosiphon</taxon>
    </lineage>
</organism>
<dbReference type="NCBIfam" id="TIGR00249">
    <property type="entry name" value="sixA"/>
    <property type="match status" value="1"/>
</dbReference>
<dbReference type="KEGG" id="hau:Haur_4293"/>
<reference evidence="1 2" key="1">
    <citation type="journal article" date="2011" name="Stand. Genomic Sci.">
        <title>Complete genome sequence of the filamentous gliding predatory bacterium Herpetosiphon aurantiacus type strain (114-95(T)).</title>
        <authorList>
            <person name="Kiss H."/>
            <person name="Nett M."/>
            <person name="Domin N."/>
            <person name="Martin K."/>
            <person name="Maresca J.A."/>
            <person name="Copeland A."/>
            <person name="Lapidus A."/>
            <person name="Lucas S."/>
            <person name="Berry K.W."/>
            <person name="Glavina Del Rio T."/>
            <person name="Dalin E."/>
            <person name="Tice H."/>
            <person name="Pitluck S."/>
            <person name="Richardson P."/>
            <person name="Bruce D."/>
            <person name="Goodwin L."/>
            <person name="Han C."/>
            <person name="Detter J.C."/>
            <person name="Schmutz J."/>
            <person name="Brettin T."/>
            <person name="Land M."/>
            <person name="Hauser L."/>
            <person name="Kyrpides N.C."/>
            <person name="Ivanova N."/>
            <person name="Goker M."/>
            <person name="Woyke T."/>
            <person name="Klenk H.P."/>
            <person name="Bryant D.A."/>
        </authorList>
    </citation>
    <scope>NUCLEOTIDE SEQUENCE [LARGE SCALE GENOMIC DNA]</scope>
    <source>
        <strain evidence="2">ATCC 23779 / DSM 785 / 114-95</strain>
    </source>
</reference>
<dbReference type="CDD" id="cd07067">
    <property type="entry name" value="HP_PGM_like"/>
    <property type="match status" value="1"/>
</dbReference>